<dbReference type="AlphaFoldDB" id="A0A016W4I3"/>
<protein>
    <submittedName>
        <fullName evidence="1">Uncharacterized protein</fullName>
    </submittedName>
</protein>
<dbReference type="EMBL" id="JARK01001104">
    <property type="protein sequence ID" value="EYC34754.1"/>
    <property type="molecule type" value="Genomic_DNA"/>
</dbReference>
<gene>
    <name evidence="1" type="primary">Acey_s1505.g3900</name>
    <name evidence="1" type="ORF">Y032_1505g3900</name>
</gene>
<accession>A0A016W4I3</accession>
<keyword evidence="2" id="KW-1185">Reference proteome</keyword>
<sequence>MQFNLARCFSLTQLFVDFTPRPIYLNHPPRQLSLLKNTKTALFTLDSSRGFTLFLSQHYLFKRQPRKCHC</sequence>
<evidence type="ECO:0000313" key="2">
    <source>
        <dbReference type="Proteomes" id="UP000024635"/>
    </source>
</evidence>
<organism evidence="1 2">
    <name type="scientific">Ancylostoma ceylanicum</name>
    <dbReference type="NCBI Taxonomy" id="53326"/>
    <lineage>
        <taxon>Eukaryota</taxon>
        <taxon>Metazoa</taxon>
        <taxon>Ecdysozoa</taxon>
        <taxon>Nematoda</taxon>
        <taxon>Chromadorea</taxon>
        <taxon>Rhabditida</taxon>
        <taxon>Rhabditina</taxon>
        <taxon>Rhabditomorpha</taxon>
        <taxon>Strongyloidea</taxon>
        <taxon>Ancylostomatidae</taxon>
        <taxon>Ancylostomatinae</taxon>
        <taxon>Ancylostoma</taxon>
    </lineage>
</organism>
<reference evidence="2" key="1">
    <citation type="journal article" date="2015" name="Nat. Genet.">
        <title>The genome and transcriptome of the zoonotic hookworm Ancylostoma ceylanicum identify infection-specific gene families.</title>
        <authorList>
            <person name="Schwarz E.M."/>
            <person name="Hu Y."/>
            <person name="Antoshechkin I."/>
            <person name="Miller M.M."/>
            <person name="Sternberg P.W."/>
            <person name="Aroian R.V."/>
        </authorList>
    </citation>
    <scope>NUCLEOTIDE SEQUENCE</scope>
    <source>
        <strain evidence="2">HY135</strain>
    </source>
</reference>
<name>A0A016W4I3_9BILA</name>
<comment type="caution">
    <text evidence="1">The sequence shown here is derived from an EMBL/GenBank/DDBJ whole genome shotgun (WGS) entry which is preliminary data.</text>
</comment>
<evidence type="ECO:0000313" key="1">
    <source>
        <dbReference type="EMBL" id="EYC34754.1"/>
    </source>
</evidence>
<proteinExistence type="predicted"/>
<dbReference type="Proteomes" id="UP000024635">
    <property type="component" value="Unassembled WGS sequence"/>
</dbReference>